<dbReference type="SUPFAM" id="SSF48371">
    <property type="entry name" value="ARM repeat"/>
    <property type="match status" value="1"/>
</dbReference>
<dbReference type="Gene3D" id="1.25.10.10">
    <property type="entry name" value="Leucine-rich Repeat Variant"/>
    <property type="match status" value="2"/>
</dbReference>
<evidence type="ECO:0000259" key="3">
    <source>
        <dbReference type="Pfam" id="PF09759"/>
    </source>
</evidence>
<dbReference type="EMBL" id="CP136895">
    <property type="protein sequence ID" value="WOL10013.1"/>
    <property type="molecule type" value="Genomic_DNA"/>
</dbReference>
<sequence>MAKEDNHCTAGHREGEETLEFLLEASRTSEGRARLASTGTLAAALRRLSDESTPSLLPWLRLIRNLCAGETANQDAFVELGGPDRIASVLLRNPPAPREVVRVALQVLGNAAADGELHRSAVWSRFFPTLFLEVVQYREPAVCDPLCMVLDTCCSSEGGRQRLAQLCEIETGLPILLEIISTACGAHHKEDWFYWLLCKVCIEEPYFSRVFIGLGSPCDLDNSAEDECQYMLFTREQSFLLEMLTEYLRDRPGDVTSISNHFVLEVLKVLKGASAIVDFTSRGNSDVPTGSPAVDALGYSLIILRHICAWANDISHAAEAHIDSLVSAGLLQLLLCLLGELEPPAIIRKSMMNARGHSGQPSSSVKLCPYKGFRKDLVSVIANCLHGRKQVQDEIRRQKAISLLLQQCVVDEDNPLLREWGLWSIRNLLEENVENQQEVAELQLQEPVNTPEMDSIGLRVEIDEKTGRPKLVNIA</sequence>
<dbReference type="PANTHER" id="PTHR13255:SF0">
    <property type="entry name" value="ATAXIN-10"/>
    <property type="match status" value="1"/>
</dbReference>
<feature type="domain" description="Ataxin-10" evidence="3">
    <location>
        <begin position="373"/>
        <end position="471"/>
    </location>
</feature>
<reference evidence="4 5" key="1">
    <citation type="submission" date="2023-10" db="EMBL/GenBank/DDBJ databases">
        <title>Chromosome-scale genome assembly provides insights into flower coloration mechanisms of Canna indica.</title>
        <authorList>
            <person name="Li C."/>
        </authorList>
    </citation>
    <scope>NUCLEOTIDE SEQUENCE [LARGE SCALE GENOMIC DNA]</scope>
    <source>
        <tissue evidence="4">Flower</tissue>
    </source>
</reference>
<evidence type="ECO:0000313" key="5">
    <source>
        <dbReference type="Proteomes" id="UP001327560"/>
    </source>
</evidence>
<keyword evidence="5" id="KW-1185">Reference proteome</keyword>
<accession>A0AAQ3KN30</accession>
<evidence type="ECO:0000256" key="2">
    <source>
        <dbReference type="ARBA" id="ARBA00023306"/>
    </source>
</evidence>
<proteinExistence type="predicted"/>
<dbReference type="Proteomes" id="UP001327560">
    <property type="component" value="Chromosome 6"/>
</dbReference>
<dbReference type="InterPro" id="IPR019156">
    <property type="entry name" value="Ataxin-10_domain"/>
</dbReference>
<dbReference type="InterPro" id="IPR051374">
    <property type="entry name" value="Ataxin-10/CTR86_families"/>
</dbReference>
<dbReference type="InterPro" id="IPR016024">
    <property type="entry name" value="ARM-type_fold"/>
</dbReference>
<evidence type="ECO:0000256" key="1">
    <source>
        <dbReference type="ARBA" id="ARBA00022618"/>
    </source>
</evidence>
<dbReference type="AlphaFoldDB" id="A0AAQ3KN30"/>
<organism evidence="4 5">
    <name type="scientific">Canna indica</name>
    <name type="common">Indian-shot</name>
    <dbReference type="NCBI Taxonomy" id="4628"/>
    <lineage>
        <taxon>Eukaryota</taxon>
        <taxon>Viridiplantae</taxon>
        <taxon>Streptophyta</taxon>
        <taxon>Embryophyta</taxon>
        <taxon>Tracheophyta</taxon>
        <taxon>Spermatophyta</taxon>
        <taxon>Magnoliopsida</taxon>
        <taxon>Liliopsida</taxon>
        <taxon>Zingiberales</taxon>
        <taxon>Cannaceae</taxon>
        <taxon>Canna</taxon>
    </lineage>
</organism>
<keyword evidence="2" id="KW-0131">Cell cycle</keyword>
<dbReference type="GO" id="GO:0051301">
    <property type="term" value="P:cell division"/>
    <property type="evidence" value="ECO:0007669"/>
    <property type="project" value="UniProtKB-KW"/>
</dbReference>
<dbReference type="InterPro" id="IPR011989">
    <property type="entry name" value="ARM-like"/>
</dbReference>
<dbReference type="GO" id="GO:0005829">
    <property type="term" value="C:cytosol"/>
    <property type="evidence" value="ECO:0007669"/>
    <property type="project" value="TreeGrafter"/>
</dbReference>
<name>A0AAQ3KN30_9LILI</name>
<protein>
    <submittedName>
        <fullName evidence="4">Ataxin-10</fullName>
    </submittedName>
</protein>
<gene>
    <name evidence="4" type="ORF">Cni_G18767</name>
</gene>
<evidence type="ECO:0000313" key="4">
    <source>
        <dbReference type="EMBL" id="WOL10013.1"/>
    </source>
</evidence>
<dbReference type="PANTHER" id="PTHR13255">
    <property type="entry name" value="ATAXIN-10"/>
    <property type="match status" value="1"/>
</dbReference>
<dbReference type="Pfam" id="PF09759">
    <property type="entry name" value="Atx10homo_assoc"/>
    <property type="match status" value="1"/>
</dbReference>
<keyword evidence="1" id="KW-0132">Cell division</keyword>